<gene>
    <name evidence="2" type="ORF">UFOVP96_30</name>
</gene>
<dbReference type="EMBL" id="LR796215">
    <property type="protein sequence ID" value="CAB4127859.1"/>
    <property type="molecule type" value="Genomic_DNA"/>
</dbReference>
<keyword evidence="1" id="KW-1133">Transmembrane helix</keyword>
<sequence length="34" mass="3813">MKTKGIIVTVIAVYLYGGLWLYVLFPILSKHFGA</sequence>
<keyword evidence="1" id="KW-0812">Transmembrane</keyword>
<name>A0A6J5L7S8_9CAUD</name>
<reference evidence="2" key="1">
    <citation type="submission" date="2020-04" db="EMBL/GenBank/DDBJ databases">
        <authorList>
            <person name="Chiriac C."/>
            <person name="Salcher M."/>
            <person name="Ghai R."/>
            <person name="Kavagutti S V."/>
        </authorList>
    </citation>
    <scope>NUCLEOTIDE SEQUENCE</scope>
</reference>
<protein>
    <submittedName>
        <fullName evidence="2">Uncharacterized protein</fullName>
    </submittedName>
</protein>
<feature type="transmembrane region" description="Helical" evidence="1">
    <location>
        <begin position="6"/>
        <end position="28"/>
    </location>
</feature>
<keyword evidence="1" id="KW-0472">Membrane</keyword>
<evidence type="ECO:0000256" key="1">
    <source>
        <dbReference type="SAM" id="Phobius"/>
    </source>
</evidence>
<evidence type="ECO:0000313" key="2">
    <source>
        <dbReference type="EMBL" id="CAB4127859.1"/>
    </source>
</evidence>
<accession>A0A6J5L7S8</accession>
<proteinExistence type="predicted"/>
<organism evidence="2">
    <name type="scientific">uncultured Caudovirales phage</name>
    <dbReference type="NCBI Taxonomy" id="2100421"/>
    <lineage>
        <taxon>Viruses</taxon>
        <taxon>Duplodnaviria</taxon>
        <taxon>Heunggongvirae</taxon>
        <taxon>Uroviricota</taxon>
        <taxon>Caudoviricetes</taxon>
        <taxon>Peduoviridae</taxon>
        <taxon>Maltschvirus</taxon>
        <taxon>Maltschvirus maltsch</taxon>
    </lineage>
</organism>